<protein>
    <recommendedName>
        <fullName evidence="3">Reverse transcriptase domain-containing protein</fullName>
    </recommendedName>
</protein>
<dbReference type="PANTHER" id="PTHR45835">
    <property type="entry name" value="YALI0A06105P"/>
    <property type="match status" value="1"/>
</dbReference>
<evidence type="ECO:0008006" key="3">
    <source>
        <dbReference type="Google" id="ProtNLM"/>
    </source>
</evidence>
<dbReference type="PANTHER" id="PTHR45835:SF99">
    <property type="entry name" value="CHROMO DOMAIN-CONTAINING PROTEIN-RELATED"/>
    <property type="match status" value="1"/>
</dbReference>
<dbReference type="Proteomes" id="UP001151760">
    <property type="component" value="Unassembled WGS sequence"/>
</dbReference>
<evidence type="ECO:0000313" key="1">
    <source>
        <dbReference type="EMBL" id="GJU02948.1"/>
    </source>
</evidence>
<comment type="caution">
    <text evidence="1">The sequence shown here is derived from an EMBL/GenBank/DDBJ whole genome shotgun (WGS) entry which is preliminary data.</text>
</comment>
<accession>A0ABQ5IRR1</accession>
<evidence type="ECO:0000313" key="2">
    <source>
        <dbReference type="Proteomes" id="UP001151760"/>
    </source>
</evidence>
<gene>
    <name evidence="1" type="ORF">Tco_1113286</name>
</gene>
<sequence length="104" mass="11703">MVDSASKLMASSSGGVSYHASIKCAPFEALYGQECRSLVIWTKVEESQLIGPELVQETTEKIFQIKERCLSMRSEIDENLRFVEEPIEIVTEILKKAKAKNISH</sequence>
<keyword evidence="2" id="KW-1185">Reference proteome</keyword>
<organism evidence="1 2">
    <name type="scientific">Tanacetum coccineum</name>
    <dbReference type="NCBI Taxonomy" id="301880"/>
    <lineage>
        <taxon>Eukaryota</taxon>
        <taxon>Viridiplantae</taxon>
        <taxon>Streptophyta</taxon>
        <taxon>Embryophyta</taxon>
        <taxon>Tracheophyta</taxon>
        <taxon>Spermatophyta</taxon>
        <taxon>Magnoliopsida</taxon>
        <taxon>eudicotyledons</taxon>
        <taxon>Gunneridae</taxon>
        <taxon>Pentapetalae</taxon>
        <taxon>asterids</taxon>
        <taxon>campanulids</taxon>
        <taxon>Asterales</taxon>
        <taxon>Asteraceae</taxon>
        <taxon>Asteroideae</taxon>
        <taxon>Anthemideae</taxon>
        <taxon>Anthemidinae</taxon>
        <taxon>Tanacetum</taxon>
    </lineage>
</organism>
<reference evidence="1" key="1">
    <citation type="journal article" date="2022" name="Int. J. Mol. Sci.">
        <title>Draft Genome of Tanacetum Coccineum: Genomic Comparison of Closely Related Tanacetum-Family Plants.</title>
        <authorList>
            <person name="Yamashiro T."/>
            <person name="Shiraishi A."/>
            <person name="Nakayama K."/>
            <person name="Satake H."/>
        </authorList>
    </citation>
    <scope>NUCLEOTIDE SEQUENCE</scope>
</reference>
<proteinExistence type="predicted"/>
<reference evidence="1" key="2">
    <citation type="submission" date="2022-01" db="EMBL/GenBank/DDBJ databases">
        <authorList>
            <person name="Yamashiro T."/>
            <person name="Shiraishi A."/>
            <person name="Satake H."/>
            <person name="Nakayama K."/>
        </authorList>
    </citation>
    <scope>NUCLEOTIDE SEQUENCE</scope>
</reference>
<name>A0ABQ5IRR1_9ASTR</name>
<dbReference type="EMBL" id="BQNB010021107">
    <property type="protein sequence ID" value="GJU02948.1"/>
    <property type="molecule type" value="Genomic_DNA"/>
</dbReference>